<evidence type="ECO:0000259" key="1">
    <source>
        <dbReference type="PROSITE" id="PS51834"/>
    </source>
</evidence>
<dbReference type="InterPro" id="IPR021713">
    <property type="entry name" value="Folliculin"/>
</dbReference>
<organism evidence="2 3">
    <name type="scientific">Pichia sorbitophila (strain ATCC MYA-4447 / BCRC 22081 / CBS 7064 / NBRC 10061 / NRRL Y-12695)</name>
    <name type="common">Hybrid yeast</name>
    <dbReference type="NCBI Taxonomy" id="559304"/>
    <lineage>
        <taxon>Eukaryota</taxon>
        <taxon>Fungi</taxon>
        <taxon>Dikarya</taxon>
        <taxon>Ascomycota</taxon>
        <taxon>Saccharomycotina</taxon>
        <taxon>Pichiomycetes</taxon>
        <taxon>Debaryomycetaceae</taxon>
        <taxon>Millerozyma</taxon>
    </lineage>
</organism>
<dbReference type="PANTHER" id="PTHR31441:SF2">
    <property type="entry name" value="FOLLICULIN"/>
    <property type="match status" value="1"/>
</dbReference>
<dbReference type="GO" id="GO:0005829">
    <property type="term" value="C:cytosol"/>
    <property type="evidence" value="ECO:0007669"/>
    <property type="project" value="TreeGrafter"/>
</dbReference>
<dbReference type="Pfam" id="PF11704">
    <property type="entry name" value="Folliculin"/>
    <property type="match status" value="1"/>
</dbReference>
<dbReference type="eggNOG" id="KOG3715">
    <property type="taxonomic scope" value="Eukaryota"/>
</dbReference>
<protein>
    <submittedName>
        <fullName evidence="2">Piso0_002394 protein</fullName>
    </submittedName>
</protein>
<dbReference type="PROSITE" id="PS51834">
    <property type="entry name" value="DENN_FLCN_SMCR8"/>
    <property type="match status" value="1"/>
</dbReference>
<reference evidence="2 3" key="1">
    <citation type="journal article" date="2012" name="G3 (Bethesda)">
        <title>Pichia sorbitophila, an interspecies yeast hybrid reveals early steps of genome resolution following polyploidization.</title>
        <authorList>
            <person name="Leh Louis V."/>
            <person name="Despons L."/>
            <person name="Friedrich A."/>
            <person name="Martin T."/>
            <person name="Durrens P."/>
            <person name="Casaregola S."/>
            <person name="Neuveglise C."/>
            <person name="Fairhead C."/>
            <person name="Marck C."/>
            <person name="Cruz J.A."/>
            <person name="Straub M.L."/>
            <person name="Kugler V."/>
            <person name="Sacerdot C."/>
            <person name="Uzunov Z."/>
            <person name="Thierry A."/>
            <person name="Weiss S."/>
            <person name="Bleykasten C."/>
            <person name="De Montigny J."/>
            <person name="Jacques N."/>
            <person name="Jung P."/>
            <person name="Lemaire M."/>
            <person name="Mallet S."/>
            <person name="Morel G."/>
            <person name="Richard G.F."/>
            <person name="Sarkar A."/>
            <person name="Savel G."/>
            <person name="Schacherer J."/>
            <person name="Seret M.L."/>
            <person name="Talla E."/>
            <person name="Samson G."/>
            <person name="Jubin C."/>
            <person name="Poulain J."/>
            <person name="Vacherie B."/>
            <person name="Barbe V."/>
            <person name="Pelletier E."/>
            <person name="Sherman D.J."/>
            <person name="Westhof E."/>
            <person name="Weissenbach J."/>
            <person name="Baret P.V."/>
            <person name="Wincker P."/>
            <person name="Gaillardin C."/>
            <person name="Dujon B."/>
            <person name="Souciet J.L."/>
        </authorList>
    </citation>
    <scope>NUCLEOTIDE SEQUENCE [LARGE SCALE GENOMIC DNA]</scope>
    <source>
        <strain evidence="3">ATCC MYA-4447 / BCRC 22081 / CBS 7064 / NBRC 10061 / NRRL Y-12695</strain>
    </source>
</reference>
<proteinExistence type="predicted"/>
<dbReference type="GO" id="GO:0005096">
    <property type="term" value="F:GTPase activator activity"/>
    <property type="evidence" value="ECO:0007669"/>
    <property type="project" value="InterPro"/>
</dbReference>
<dbReference type="PANTHER" id="PTHR31441">
    <property type="entry name" value="FOLLICULIN FAMILY MEMBER"/>
    <property type="match status" value="1"/>
</dbReference>
<keyword evidence="3" id="KW-1185">Reference proteome</keyword>
<feature type="domain" description="UDENN FLCN/SMCR8-type" evidence="1">
    <location>
        <begin position="51"/>
        <end position="234"/>
    </location>
</feature>
<dbReference type="InterPro" id="IPR037520">
    <property type="entry name" value="Folliculin/SMCR8_longin"/>
</dbReference>
<gene>
    <name evidence="2" type="primary">Piso0_002394</name>
    <name evidence="2" type="ORF">GNLVRS01_PISO0J11053g</name>
</gene>
<dbReference type="OrthoDB" id="5599713at2759"/>
<dbReference type="OMA" id="THFCDKH"/>
<accession>G8YCH8</accession>
<dbReference type="GO" id="GO:1904263">
    <property type="term" value="P:positive regulation of TORC1 signaling"/>
    <property type="evidence" value="ECO:0007669"/>
    <property type="project" value="TreeGrafter"/>
</dbReference>
<dbReference type="STRING" id="559304.G8YCH8"/>
<dbReference type="Proteomes" id="UP000005222">
    <property type="component" value="Chromosome J"/>
</dbReference>
<dbReference type="EMBL" id="FO082050">
    <property type="protein sequence ID" value="CCE82659.1"/>
    <property type="molecule type" value="Genomic_DNA"/>
</dbReference>
<dbReference type="FunCoup" id="G8YCH8">
    <property type="interactions" value="19"/>
</dbReference>
<evidence type="ECO:0000313" key="2">
    <source>
        <dbReference type="EMBL" id="CCE82659.1"/>
    </source>
</evidence>
<dbReference type="HOGENOM" id="CLU_035854_1_0_1"/>
<name>G8YCH8_PICSO</name>
<evidence type="ECO:0000313" key="3">
    <source>
        <dbReference type="Proteomes" id="UP000005222"/>
    </source>
</evidence>
<dbReference type="InParanoid" id="G8YCH8"/>
<dbReference type="AlphaFoldDB" id="G8YCH8"/>
<dbReference type="InterPro" id="IPR037521">
    <property type="entry name" value="FLCN/SMCR8_DENN"/>
</dbReference>
<sequence>MSNFIVCLAHFCELHGPSTIVCTQMTSSEDRAQQQLLSSSSRPQTCASCSLMLPSGAMNLVTKENGGDEAKCFVSTHYPSLQQRYAALTKLVMKSLSVETTTDISKPVFFGDAISGYCITKIFRAVDANARGSERKYSLMVASDSENDLLSQWNTVTVYLNELIALIQKSVETAAESASAEPIQKSASSNSVFDNERYLRRSMIKPRSLVELTGDKDLFVKFHLWALELLKDIS</sequence>